<dbReference type="EMBL" id="JBHSLI010000003">
    <property type="protein sequence ID" value="MFC5293066.1"/>
    <property type="molecule type" value="Genomic_DNA"/>
</dbReference>
<dbReference type="RefSeq" id="WP_260348801.1">
    <property type="nucleotide sequence ID" value="NZ_JAOAOS010000006.1"/>
</dbReference>
<name>A0ABW0F279_9HYPH</name>
<organism evidence="1 2">
    <name type="scientific">Bosea minatitlanensis</name>
    <dbReference type="NCBI Taxonomy" id="128782"/>
    <lineage>
        <taxon>Bacteria</taxon>
        <taxon>Pseudomonadati</taxon>
        <taxon>Pseudomonadota</taxon>
        <taxon>Alphaproteobacteria</taxon>
        <taxon>Hyphomicrobiales</taxon>
        <taxon>Boseaceae</taxon>
        <taxon>Bosea</taxon>
    </lineage>
</organism>
<evidence type="ECO:0000313" key="1">
    <source>
        <dbReference type="EMBL" id="MFC5293066.1"/>
    </source>
</evidence>
<reference evidence="2" key="1">
    <citation type="journal article" date="2019" name="Int. J. Syst. Evol. Microbiol.">
        <title>The Global Catalogue of Microorganisms (GCM) 10K type strain sequencing project: providing services to taxonomists for standard genome sequencing and annotation.</title>
        <authorList>
            <consortium name="The Broad Institute Genomics Platform"/>
            <consortium name="The Broad Institute Genome Sequencing Center for Infectious Disease"/>
            <person name="Wu L."/>
            <person name="Ma J."/>
        </authorList>
    </citation>
    <scope>NUCLEOTIDE SEQUENCE [LARGE SCALE GENOMIC DNA]</scope>
    <source>
        <strain evidence="2">CGMCC 1.15643</strain>
    </source>
</reference>
<protein>
    <submittedName>
        <fullName evidence="1">Uncharacterized protein</fullName>
    </submittedName>
</protein>
<sequence>MAEHRRLDVAAERNPARSLNQALALIFRQADAERGGSLRCGIIRAGFFGMSDMAAPHNEGGVGRASDVSFKTCS</sequence>
<gene>
    <name evidence="1" type="ORF">ACFPK2_08685</name>
</gene>
<accession>A0ABW0F279</accession>
<proteinExistence type="predicted"/>
<keyword evidence="2" id="KW-1185">Reference proteome</keyword>
<evidence type="ECO:0000313" key="2">
    <source>
        <dbReference type="Proteomes" id="UP001595976"/>
    </source>
</evidence>
<comment type="caution">
    <text evidence="1">The sequence shown here is derived from an EMBL/GenBank/DDBJ whole genome shotgun (WGS) entry which is preliminary data.</text>
</comment>
<dbReference type="Proteomes" id="UP001595976">
    <property type="component" value="Unassembled WGS sequence"/>
</dbReference>